<feature type="domain" description="ABC3 transporter permease C-terminal" evidence="7">
    <location>
        <begin position="715"/>
        <end position="827"/>
    </location>
</feature>
<feature type="transmembrane region" description="Helical" evidence="6">
    <location>
        <begin position="260"/>
        <end position="284"/>
    </location>
</feature>
<keyword evidence="4 6" id="KW-1133">Transmembrane helix</keyword>
<evidence type="ECO:0000256" key="5">
    <source>
        <dbReference type="ARBA" id="ARBA00023136"/>
    </source>
</evidence>
<keyword evidence="5 6" id="KW-0472">Membrane</keyword>
<comment type="caution">
    <text evidence="8">The sequence shown here is derived from an EMBL/GenBank/DDBJ whole genome shotgun (WGS) entry which is preliminary data.</text>
</comment>
<protein>
    <submittedName>
        <fullName evidence="8">ABC transporter permease</fullName>
    </submittedName>
</protein>
<feature type="domain" description="ABC3 transporter permease C-terminal" evidence="7">
    <location>
        <begin position="263"/>
        <end position="366"/>
    </location>
</feature>
<dbReference type="PANTHER" id="PTHR30287">
    <property type="entry name" value="MEMBRANE COMPONENT OF PREDICTED ABC SUPERFAMILY METABOLITE UPTAKE TRANSPORTER"/>
    <property type="match status" value="1"/>
</dbReference>
<keyword evidence="3 6" id="KW-0812">Transmembrane</keyword>
<dbReference type="EMBL" id="JAUCDY010000007">
    <property type="protein sequence ID" value="MDM7858077.1"/>
    <property type="molecule type" value="Genomic_DNA"/>
</dbReference>
<sequence>MKIRFLTIFSLAIKQSLRELRSPELYTLFFALIVAVASSSTIAHFADRLHQAMQLRASEFLAADLVVSGSIAANERLIEQGLALGLEPARTVSFATMLSSEQGMHLASIKAVDDHYPLRGALKSSLQLGDTEQIGGRPAPGEAWLDTQLFNVLDIQPGDSIEIGATELIARRILTFEPDSAGGFSAFTPRVIMHQADLAATQAIQPGSRIHYRLLWRGDSQALARYSETIEPLLAPQQKIEQLSDGNPQLNNALERAQQYLNLASLAAILLACVSIALSASNFANKRYDHAALLRCFGLSRCQTLLLFSLQLLLLGVLASLIAIVLGWFGQQVLFALLADLLPEDIPPAGLGASLTALFTGLISLLGFGLPPLIALGQVSPLRVLRRDLQPMPTAGWLVYSLAITALALIMWRLSLDLGLTLVLLFGGLAFSLVLGAGILLLLKRLTALLARRNLAWRLGLGHLLRNPFLAVGQILAFALIIFAMALVVLLRSELLENWQQQLPEQAANHFAFNIMPHEQADFAQQLHSISPQIAEFYPMTPGRLTHINDQPVLDRLDPDSRALSTVQRDLNLTWSTQVPKDNQITAGQWWSNSGNPPSEIIEISVEQELAERLDLQLGDRVTFNLGGQIIESQVSNFRSVDWGSLQPNFFVIFAPEQLGNVPYTWITSFYLAPEQDTQLRQLNQNFPAVSLLRIEALLSQLRAILAQVTLAVEFILLFVLAAGITVLLAGVQSTLASRIHQGALLRALGTPKKLLLKVNMYEFSTLGLVSGVLAWLGCELTSWLLYQFVFKLSWQPHPWLILLPLLGALLINMAGFLGTRKALNSSPLRILKD</sequence>
<feature type="transmembrane region" description="Helical" evidence="6">
    <location>
        <begin position="25"/>
        <end position="46"/>
    </location>
</feature>
<feature type="transmembrane region" description="Helical" evidence="6">
    <location>
        <begin position="764"/>
        <end position="787"/>
    </location>
</feature>
<feature type="transmembrane region" description="Helical" evidence="6">
    <location>
        <begin position="349"/>
        <end position="376"/>
    </location>
</feature>
<evidence type="ECO:0000256" key="1">
    <source>
        <dbReference type="ARBA" id="ARBA00004651"/>
    </source>
</evidence>
<dbReference type="InterPro" id="IPR003838">
    <property type="entry name" value="ABC3_permease_C"/>
</dbReference>
<evidence type="ECO:0000256" key="3">
    <source>
        <dbReference type="ARBA" id="ARBA00022692"/>
    </source>
</evidence>
<evidence type="ECO:0000256" key="2">
    <source>
        <dbReference type="ARBA" id="ARBA00022475"/>
    </source>
</evidence>
<evidence type="ECO:0000313" key="8">
    <source>
        <dbReference type="EMBL" id="MDM7858077.1"/>
    </source>
</evidence>
<dbReference type="InterPro" id="IPR038766">
    <property type="entry name" value="Membrane_comp_ABC_pdt"/>
</dbReference>
<evidence type="ECO:0000313" key="9">
    <source>
        <dbReference type="Proteomes" id="UP001241056"/>
    </source>
</evidence>
<dbReference type="Pfam" id="PF02687">
    <property type="entry name" value="FtsX"/>
    <property type="match status" value="2"/>
</dbReference>
<feature type="transmembrane region" description="Helical" evidence="6">
    <location>
        <begin position="305"/>
        <end position="329"/>
    </location>
</feature>
<evidence type="ECO:0000256" key="6">
    <source>
        <dbReference type="SAM" id="Phobius"/>
    </source>
</evidence>
<evidence type="ECO:0000259" key="7">
    <source>
        <dbReference type="Pfam" id="PF02687"/>
    </source>
</evidence>
<comment type="subcellular location">
    <subcellularLocation>
        <location evidence="1">Cell membrane</location>
        <topology evidence="1">Multi-pass membrane protein</topology>
    </subcellularLocation>
</comment>
<feature type="transmembrane region" description="Helical" evidence="6">
    <location>
        <begin position="397"/>
        <end position="414"/>
    </location>
</feature>
<reference evidence="8 9" key="1">
    <citation type="submission" date="2023-06" db="EMBL/GenBank/DDBJ databases">
        <title>Thiopseudomonas sp. CY1220 draft genome sequence.</title>
        <authorList>
            <person name="Zhao G."/>
            <person name="An M."/>
        </authorList>
    </citation>
    <scope>NUCLEOTIDE SEQUENCE [LARGE SCALE GENOMIC DNA]</scope>
    <source>
        <strain evidence="8 9">CY1220</strain>
    </source>
</reference>
<dbReference type="Proteomes" id="UP001241056">
    <property type="component" value="Unassembled WGS sequence"/>
</dbReference>
<organism evidence="8 9">
    <name type="scientific">Thiopseudomonas acetoxidans</name>
    <dbReference type="NCBI Taxonomy" id="3041622"/>
    <lineage>
        <taxon>Bacteria</taxon>
        <taxon>Pseudomonadati</taxon>
        <taxon>Pseudomonadota</taxon>
        <taxon>Gammaproteobacteria</taxon>
        <taxon>Pseudomonadales</taxon>
        <taxon>Pseudomonadaceae</taxon>
        <taxon>Thiopseudomonas</taxon>
    </lineage>
</organism>
<gene>
    <name evidence="8" type="ORF">QEZ41_07280</name>
</gene>
<dbReference type="PANTHER" id="PTHR30287:SF1">
    <property type="entry name" value="INNER MEMBRANE PROTEIN"/>
    <property type="match status" value="1"/>
</dbReference>
<feature type="transmembrane region" description="Helical" evidence="6">
    <location>
        <begin position="464"/>
        <end position="491"/>
    </location>
</feature>
<evidence type="ECO:0000256" key="4">
    <source>
        <dbReference type="ARBA" id="ARBA00022989"/>
    </source>
</evidence>
<dbReference type="RefSeq" id="WP_289410736.1">
    <property type="nucleotide sequence ID" value="NZ_JAUCDY010000007.1"/>
</dbReference>
<name>A0ABT7SR92_9GAMM</name>
<proteinExistence type="predicted"/>
<feature type="transmembrane region" description="Helical" evidence="6">
    <location>
        <begin position="705"/>
        <end position="732"/>
    </location>
</feature>
<keyword evidence="2" id="KW-1003">Cell membrane</keyword>
<accession>A0ABT7SR92</accession>
<feature type="transmembrane region" description="Helical" evidence="6">
    <location>
        <begin position="420"/>
        <end position="443"/>
    </location>
</feature>
<keyword evidence="9" id="KW-1185">Reference proteome</keyword>
<feature type="transmembrane region" description="Helical" evidence="6">
    <location>
        <begin position="799"/>
        <end position="820"/>
    </location>
</feature>